<feature type="domain" description="AB hydrolase-1" evidence="5">
    <location>
        <begin position="112"/>
        <end position="293"/>
    </location>
</feature>
<organism evidence="7 8">
    <name type="scientific">Kocuria tytonicola</name>
    <dbReference type="NCBI Taxonomy" id="2055946"/>
    <lineage>
        <taxon>Bacteria</taxon>
        <taxon>Bacillati</taxon>
        <taxon>Actinomycetota</taxon>
        <taxon>Actinomycetes</taxon>
        <taxon>Micrococcales</taxon>
        <taxon>Micrococcaceae</taxon>
        <taxon>Kocuria</taxon>
    </lineage>
</organism>
<dbReference type="EMBL" id="RDEX01000003">
    <property type="protein sequence ID" value="RLY91728.1"/>
    <property type="molecule type" value="Genomic_DNA"/>
</dbReference>
<dbReference type="Pfam" id="PF08386">
    <property type="entry name" value="Abhydrolase_4"/>
    <property type="match status" value="1"/>
</dbReference>
<name>A0A3L9L0R2_9MICC</name>
<dbReference type="InterPro" id="IPR051601">
    <property type="entry name" value="Serine_prot/Carboxylest_S33"/>
</dbReference>
<dbReference type="Proteomes" id="UP000277871">
    <property type="component" value="Unassembled WGS sequence"/>
</dbReference>
<comment type="similarity">
    <text evidence="1">Belongs to the peptidase S33 family.</text>
</comment>
<feature type="chain" id="PRO_5038354797" evidence="4">
    <location>
        <begin position="25"/>
        <end position="525"/>
    </location>
</feature>
<feature type="domain" description="Peptidase S33 tripeptidyl aminopeptidase-like C-terminal" evidence="6">
    <location>
        <begin position="421"/>
        <end position="522"/>
    </location>
</feature>
<dbReference type="GO" id="GO:0016787">
    <property type="term" value="F:hydrolase activity"/>
    <property type="evidence" value="ECO:0007669"/>
    <property type="project" value="UniProtKB-KW"/>
</dbReference>
<evidence type="ECO:0000256" key="2">
    <source>
        <dbReference type="ARBA" id="ARBA00022729"/>
    </source>
</evidence>
<accession>A0A3L9L0R2</accession>
<protein>
    <submittedName>
        <fullName evidence="7">Alpha/beta hydrolase</fullName>
    </submittedName>
</protein>
<dbReference type="InterPro" id="IPR000073">
    <property type="entry name" value="AB_hydrolase_1"/>
</dbReference>
<dbReference type="Pfam" id="PF00561">
    <property type="entry name" value="Abhydrolase_1"/>
    <property type="match status" value="1"/>
</dbReference>
<reference evidence="7 8" key="1">
    <citation type="submission" date="2018-10" db="EMBL/GenBank/DDBJ databases">
        <title>Kocuria tytonicola, new bacteria from the preen glands of American barn owls (Tyto furcata).</title>
        <authorList>
            <person name="Braun M.S."/>
            <person name="Wang E."/>
            <person name="Zimmermann S."/>
            <person name="Boutin S."/>
            <person name="Wagner H."/>
            <person name="Wink M."/>
        </authorList>
    </citation>
    <scope>NUCLEOTIDE SEQUENCE [LARGE SCALE GENOMIC DNA]</scope>
    <source>
        <strain evidence="7 8">473</strain>
    </source>
</reference>
<evidence type="ECO:0000313" key="7">
    <source>
        <dbReference type="EMBL" id="RLY91728.1"/>
    </source>
</evidence>
<evidence type="ECO:0000259" key="5">
    <source>
        <dbReference type="Pfam" id="PF00561"/>
    </source>
</evidence>
<evidence type="ECO:0000256" key="3">
    <source>
        <dbReference type="ARBA" id="ARBA00022801"/>
    </source>
</evidence>
<keyword evidence="8" id="KW-1185">Reference proteome</keyword>
<comment type="caution">
    <text evidence="7">The sequence shown here is derived from an EMBL/GenBank/DDBJ whole genome shotgun (WGS) entry which is preliminary data.</text>
</comment>
<gene>
    <name evidence="7" type="ORF">EAE32_10975</name>
</gene>
<keyword evidence="2 4" id="KW-0732">Signal</keyword>
<evidence type="ECO:0000259" key="6">
    <source>
        <dbReference type="Pfam" id="PF08386"/>
    </source>
</evidence>
<evidence type="ECO:0000256" key="4">
    <source>
        <dbReference type="SAM" id="SignalP"/>
    </source>
</evidence>
<dbReference type="InterPro" id="IPR029058">
    <property type="entry name" value="AB_hydrolase_fold"/>
</dbReference>
<dbReference type="SUPFAM" id="SSF53474">
    <property type="entry name" value="alpha/beta-Hydrolases"/>
    <property type="match status" value="1"/>
</dbReference>
<feature type="signal peptide" evidence="4">
    <location>
        <begin position="1"/>
        <end position="24"/>
    </location>
</feature>
<dbReference type="AlphaFoldDB" id="A0A3L9L0R2"/>
<dbReference type="RefSeq" id="WP_121865182.1">
    <property type="nucleotide sequence ID" value="NZ_RDEX01000003.1"/>
</dbReference>
<evidence type="ECO:0000256" key="1">
    <source>
        <dbReference type="ARBA" id="ARBA00010088"/>
    </source>
</evidence>
<dbReference type="Gene3D" id="3.40.50.1820">
    <property type="entry name" value="alpha/beta hydrolase"/>
    <property type="match status" value="1"/>
</dbReference>
<dbReference type="PANTHER" id="PTHR43248:SF29">
    <property type="entry name" value="TRIPEPTIDYL AMINOPEPTIDASE"/>
    <property type="match status" value="1"/>
</dbReference>
<sequence>MTSSLPRRAAVLLCAAALSLTACSSGGAPSDPAARGTADPDVTAGTDAALQRYYTQSPQWSQCERTSEEQEFPRGLECAGITVPVDYSDPGAGDTTVTIARLEATGSGSHGALFLNPGGPGGSGVDMMASADYFTSQQTRRNYDLVGFDPRGVGRSDGISCLTDREMDEWRAEPAFDPRRESLNDVRESSREIGQKCHEHSSAVVSHMDTQSVARDLDVLRAVVQQPTTHYLGFSYGTEIGATYAHLFPSRTGRMVLDGAVDPTLDDRASSLAQARGFEDNLRHFVADCQQTTRDCAVGGKDVDAGIRKIQDMLATTAEGHARTSDGRPVTATNALEGILVPLYSTTAYPQLNSALSQAFDGSLDQLMAFSDSNHGRGASGKYTSNVSMAFTAVSCLDASPERVTDEQMEQAARELAQQAPTFGPYLGYGAAACQGWPDEPVTPLPGYRADVATSALVVGTTHDPATPYPWAQSLTEQLGNARLLTHQGYGHTAYTSGEPCVTGAVDNYLLDGTLPEEGTTCGAG</sequence>
<evidence type="ECO:0000313" key="8">
    <source>
        <dbReference type="Proteomes" id="UP000277871"/>
    </source>
</evidence>
<keyword evidence="3 7" id="KW-0378">Hydrolase</keyword>
<dbReference type="InterPro" id="IPR013595">
    <property type="entry name" value="Pept_S33_TAP-like_C"/>
</dbReference>
<dbReference type="PANTHER" id="PTHR43248">
    <property type="entry name" value="2-SUCCINYL-6-HYDROXY-2,4-CYCLOHEXADIENE-1-CARBOXYLATE SYNTHASE"/>
    <property type="match status" value="1"/>
</dbReference>
<proteinExistence type="inferred from homology"/>